<evidence type="ECO:0000313" key="3">
    <source>
        <dbReference type="Proteomes" id="UP000028990"/>
    </source>
</evidence>
<name>A0A091CNG1_FUKDA</name>
<feature type="compositionally biased region" description="Low complexity" evidence="1">
    <location>
        <begin position="484"/>
        <end position="498"/>
    </location>
</feature>
<dbReference type="eggNOG" id="ENOG502S59G">
    <property type="taxonomic scope" value="Eukaryota"/>
</dbReference>
<keyword evidence="3" id="KW-1185">Reference proteome</keyword>
<feature type="region of interest" description="Disordered" evidence="1">
    <location>
        <begin position="480"/>
        <end position="503"/>
    </location>
</feature>
<reference evidence="2 3" key="1">
    <citation type="submission" date="2013-11" db="EMBL/GenBank/DDBJ databases">
        <title>The Damaraland mole rat (Fukomys damarensis) genome and evolution of African mole rats.</title>
        <authorList>
            <person name="Gladyshev V.N."/>
            <person name="Fang X."/>
        </authorList>
    </citation>
    <scope>NUCLEOTIDE SEQUENCE [LARGE SCALE GENOMIC DNA]</scope>
    <source>
        <tissue evidence="2">Liver</tissue>
    </source>
</reference>
<dbReference type="PANTHER" id="PTHR35158:SF1">
    <property type="entry name" value="CDNA SEQUENCE CN725425"/>
    <property type="match status" value="1"/>
</dbReference>
<dbReference type="OrthoDB" id="6430388at2759"/>
<organism evidence="2 3">
    <name type="scientific">Fukomys damarensis</name>
    <name type="common">Damaraland mole rat</name>
    <name type="synonym">Cryptomys damarensis</name>
    <dbReference type="NCBI Taxonomy" id="885580"/>
    <lineage>
        <taxon>Eukaryota</taxon>
        <taxon>Metazoa</taxon>
        <taxon>Chordata</taxon>
        <taxon>Craniata</taxon>
        <taxon>Vertebrata</taxon>
        <taxon>Euteleostomi</taxon>
        <taxon>Mammalia</taxon>
        <taxon>Eutheria</taxon>
        <taxon>Euarchontoglires</taxon>
        <taxon>Glires</taxon>
        <taxon>Rodentia</taxon>
        <taxon>Hystricomorpha</taxon>
        <taxon>Bathyergidae</taxon>
        <taxon>Fukomys</taxon>
    </lineage>
</organism>
<dbReference type="STRING" id="885580.ENSFDAP00000003886"/>
<gene>
    <name evidence="2" type="ORF">H920_19976</name>
</gene>
<feature type="region of interest" description="Disordered" evidence="1">
    <location>
        <begin position="407"/>
        <end position="427"/>
    </location>
</feature>
<sequence length="654" mass="72875">MSYLCSLCSTRVLIKQEKRKQKEYFERNRLKSKMKLLGVLSPTKNSTVSLDLLNLYTVNQISCKKKAPETVKKPIHVNMNRDIKMSLRQHELELAMSPQHVPSKLCLDGTENNNISYHKLSNKTGCGPVQSSQVTDTHSIFEPQFSRTENCSFTVPSFSTELSSDRYIPKQTFTPSLVPSPSKIAFEKKQIEQLSNVDCSDSLVSKLSECPDVLSSPHEVANFGTLFEQSNNPGNGDFLTTRTGVASGEDWRSMNERQSDFSIEEQAAQCIWGENGEEISTFLKDVNQPVHSILSENCDSLVGHNMVNLLNIDQQMTQKTFDKRGYNSLGNACLVTNSDGNHSTGGGIRSIFTVSESTLSNSAFNKTSCPEKCQPIKNYQKEHNSNEVCDLSTSFVDCYPASYENRGKRENDYQKKTPPKNIQEDPVSSMWNSPLRELHPNQSWGFGLDEILMEGGTRSLNGMPTSTKKICLDSSQGSQCTSYSPRPTESCFSSSSEMPSEDEDQILTQDHIEDSNEISTKTTETNNNFHLERMTELSDNSIVNSNAQFHKQSEKLSQCSVKNTTDQFLQSQCESAHALKSKASNCILQVVKCDTGVQTEREPVMKERSDAAVQCDVPWKCACGRDVAPLRSVEGCTENITAHTTGGQDILKNS</sequence>
<dbReference type="AlphaFoldDB" id="A0A091CNG1"/>
<evidence type="ECO:0000256" key="1">
    <source>
        <dbReference type="SAM" id="MobiDB-lite"/>
    </source>
</evidence>
<protein>
    <submittedName>
        <fullName evidence="2">Uncharacterized protein</fullName>
    </submittedName>
</protein>
<proteinExistence type="predicted"/>
<dbReference type="Proteomes" id="UP000028990">
    <property type="component" value="Unassembled WGS sequence"/>
</dbReference>
<accession>A0A091CNG1</accession>
<dbReference type="PANTHER" id="PTHR35158">
    <property type="entry name" value="CDNA SEQUENCE CN725425"/>
    <property type="match status" value="1"/>
</dbReference>
<dbReference type="EMBL" id="KN125355">
    <property type="protein sequence ID" value="KFO18635.1"/>
    <property type="molecule type" value="Genomic_DNA"/>
</dbReference>
<evidence type="ECO:0000313" key="2">
    <source>
        <dbReference type="EMBL" id="KFO18635.1"/>
    </source>
</evidence>
<dbReference type="Pfam" id="PF15089">
    <property type="entry name" value="Redic1-like"/>
    <property type="match status" value="1"/>
</dbReference>
<dbReference type="InterPro" id="IPR027883">
    <property type="entry name" value="Redic1-like"/>
</dbReference>